<dbReference type="PANTHER" id="PTHR10000">
    <property type="entry name" value="PHOSPHOSERINE PHOSPHATASE"/>
    <property type="match status" value="1"/>
</dbReference>
<dbReference type="InterPro" id="IPR036412">
    <property type="entry name" value="HAD-like_sf"/>
</dbReference>
<dbReference type="Gene3D" id="3.40.50.1000">
    <property type="entry name" value="HAD superfamily/HAD-like"/>
    <property type="match status" value="1"/>
</dbReference>
<dbReference type="EMBL" id="NPBV01000021">
    <property type="protein sequence ID" value="PAD20748.1"/>
    <property type="molecule type" value="Genomic_DNA"/>
</dbReference>
<dbReference type="Gene3D" id="3.30.1240.10">
    <property type="match status" value="1"/>
</dbReference>
<protein>
    <submittedName>
        <fullName evidence="1">Hydrolase</fullName>
    </submittedName>
</protein>
<comment type="caution">
    <text evidence="1">The sequence shown here is derived from an EMBL/GenBank/DDBJ whole genome shotgun (WGS) entry which is preliminary data.</text>
</comment>
<dbReference type="GO" id="GO:0000287">
    <property type="term" value="F:magnesium ion binding"/>
    <property type="evidence" value="ECO:0007669"/>
    <property type="project" value="TreeGrafter"/>
</dbReference>
<dbReference type="InterPro" id="IPR023214">
    <property type="entry name" value="HAD_sf"/>
</dbReference>
<name>A0A268A9F9_9BACI</name>
<dbReference type="PANTHER" id="PTHR10000:SF53">
    <property type="entry name" value="5-AMINO-6-(5-PHOSPHO-D-RIBITYLAMINO)URACIL PHOSPHATASE YBJI-RELATED"/>
    <property type="match status" value="1"/>
</dbReference>
<dbReference type="InterPro" id="IPR006379">
    <property type="entry name" value="HAD-SF_hydro_IIB"/>
</dbReference>
<dbReference type="SUPFAM" id="SSF56784">
    <property type="entry name" value="HAD-like"/>
    <property type="match status" value="1"/>
</dbReference>
<dbReference type="SFLD" id="SFLDS00003">
    <property type="entry name" value="Haloacid_Dehalogenase"/>
    <property type="match status" value="1"/>
</dbReference>
<gene>
    <name evidence="1" type="ORF">CHH64_12660</name>
</gene>
<accession>A0A268A9F9</accession>
<dbReference type="RefSeq" id="WP_095261254.1">
    <property type="nucleotide sequence ID" value="NZ_NPBD01000001.1"/>
</dbReference>
<sequence>MLKLVVTDLDGTFLNNEGSFDKELFDETHKMMKENGVVFAACTGKQCERVEELFDGHSDIWVLGDSATRIKRDGELIKDFPLDKALGNELIRGIEAYDHRVTVIACTGESAYVSSDISEIDYRVVRDSYKELRKTDDLTAIKSDLVKITIYDKSQRSAQIKQHLLEQEYTKTVYMVASEPAWLDITAADVHKGKTVQKLQEIVGATKEETMSFGDGENDVELMSIAAYNFAMANACENTKAAASFITKTNEENSVLLTIQKMIRLMK</sequence>
<evidence type="ECO:0000313" key="2">
    <source>
        <dbReference type="Proteomes" id="UP000216013"/>
    </source>
</evidence>
<reference evidence="1 2" key="1">
    <citation type="submission" date="2017-07" db="EMBL/GenBank/DDBJ databases">
        <title>Isolation and whole genome analysis of endospore-forming bacteria from heroin.</title>
        <authorList>
            <person name="Kalinowski J."/>
            <person name="Ahrens B."/>
            <person name="Al-Dilaimi A."/>
            <person name="Winkler A."/>
            <person name="Wibberg D."/>
            <person name="Schleenbecker U."/>
            <person name="Ruckert C."/>
            <person name="Wolfel R."/>
            <person name="Grass G."/>
        </authorList>
    </citation>
    <scope>NUCLEOTIDE SEQUENCE [LARGE SCALE GENOMIC DNA]</scope>
    <source>
        <strain evidence="1 2">7528</strain>
    </source>
</reference>
<keyword evidence="1" id="KW-0378">Hydrolase</keyword>
<organism evidence="1 2">
    <name type="scientific">Terribacillus saccharophilus</name>
    <dbReference type="NCBI Taxonomy" id="361277"/>
    <lineage>
        <taxon>Bacteria</taxon>
        <taxon>Bacillati</taxon>
        <taxon>Bacillota</taxon>
        <taxon>Bacilli</taxon>
        <taxon>Bacillales</taxon>
        <taxon>Bacillaceae</taxon>
        <taxon>Terribacillus</taxon>
    </lineage>
</organism>
<evidence type="ECO:0000313" key="1">
    <source>
        <dbReference type="EMBL" id="PAD20748.1"/>
    </source>
</evidence>
<dbReference type="Pfam" id="PF08282">
    <property type="entry name" value="Hydrolase_3"/>
    <property type="match status" value="1"/>
</dbReference>
<dbReference type="AlphaFoldDB" id="A0A268A9F9"/>
<dbReference type="GO" id="GO:0005829">
    <property type="term" value="C:cytosol"/>
    <property type="evidence" value="ECO:0007669"/>
    <property type="project" value="TreeGrafter"/>
</dbReference>
<dbReference type="Proteomes" id="UP000216013">
    <property type="component" value="Unassembled WGS sequence"/>
</dbReference>
<proteinExistence type="predicted"/>
<dbReference type="GO" id="GO:0016791">
    <property type="term" value="F:phosphatase activity"/>
    <property type="evidence" value="ECO:0007669"/>
    <property type="project" value="TreeGrafter"/>
</dbReference>
<dbReference type="SFLD" id="SFLDG01140">
    <property type="entry name" value="C2.B:_Phosphomannomutase_and_P"/>
    <property type="match status" value="1"/>
</dbReference>
<dbReference type="NCBIfam" id="TIGR01484">
    <property type="entry name" value="HAD-SF-IIB"/>
    <property type="match status" value="1"/>
</dbReference>